<dbReference type="SUPFAM" id="SSF53335">
    <property type="entry name" value="S-adenosyl-L-methionine-dependent methyltransferases"/>
    <property type="match status" value="1"/>
</dbReference>
<reference evidence="1 2" key="1">
    <citation type="submission" date="2016-10" db="EMBL/GenBank/DDBJ databases">
        <authorList>
            <person name="de Groot N.N."/>
        </authorList>
    </citation>
    <scope>NUCLEOTIDE SEQUENCE [LARGE SCALE GENOMIC DNA]</scope>
    <source>
        <strain evidence="1 2">DSM 28010</strain>
    </source>
</reference>
<dbReference type="InterPro" id="IPR023149">
    <property type="entry name" value="Trans_acon_MeTrfase_C"/>
</dbReference>
<dbReference type="Gene3D" id="3.40.50.150">
    <property type="entry name" value="Vaccinia Virus protein VP39"/>
    <property type="match status" value="1"/>
</dbReference>
<dbReference type="GO" id="GO:0032259">
    <property type="term" value="P:methylation"/>
    <property type="evidence" value="ECO:0007669"/>
    <property type="project" value="UniProtKB-KW"/>
</dbReference>
<dbReference type="STRING" id="490829.SAMN05421850_104169"/>
<protein>
    <submittedName>
        <fullName evidence="1">Trans-aconitate 2-methyltransferase</fullName>
    </submittedName>
</protein>
<proteinExistence type="predicted"/>
<sequence>MAAKTTNDWNPGTYHRFRGQRLQPALDLLARIGGLPDGDVVDLGCGSGAAAPALAARFAGRQLIGVDSSDAMLAEAGALGRYARLECADIAEWRPEDRAALIFSNAALHWVHGHEALLPRLAGMLAPDGVLAVQVPHQNNAPSHRVWLSLVNEMFPGAYDASGGPGILLPADYHRILSPLGRLELWETEYYQALPADEDGHPVRRFTEATFARPILSALDDTQQARLIAAYEAVMDKAYPRGADGTVLFPFRRLFFTLQV</sequence>
<dbReference type="GO" id="GO:0030798">
    <property type="term" value="F:trans-aconitate 2-methyltransferase activity"/>
    <property type="evidence" value="ECO:0007669"/>
    <property type="project" value="InterPro"/>
</dbReference>
<dbReference type="Proteomes" id="UP000199340">
    <property type="component" value="Unassembled WGS sequence"/>
</dbReference>
<dbReference type="CDD" id="cd02440">
    <property type="entry name" value="AdoMet_MTases"/>
    <property type="match status" value="1"/>
</dbReference>
<dbReference type="AlphaFoldDB" id="A0A1G8MFE2"/>
<accession>A0A1G8MFE2</accession>
<dbReference type="OrthoDB" id="9795085at2"/>
<keyword evidence="1" id="KW-0808">Transferase</keyword>
<dbReference type="RefSeq" id="WP_090028506.1">
    <property type="nucleotide sequence ID" value="NZ_FNEB01000004.1"/>
</dbReference>
<dbReference type="Gene3D" id="1.10.150.290">
    <property type="entry name" value="S-adenosyl-L-methionine-dependent methyltransferases"/>
    <property type="match status" value="1"/>
</dbReference>
<evidence type="ECO:0000313" key="2">
    <source>
        <dbReference type="Proteomes" id="UP000199340"/>
    </source>
</evidence>
<keyword evidence="1" id="KW-0489">Methyltransferase</keyword>
<evidence type="ECO:0000313" key="1">
    <source>
        <dbReference type="EMBL" id="SDI66661.1"/>
    </source>
</evidence>
<name>A0A1G8MFE2_9RHOB</name>
<gene>
    <name evidence="1" type="ORF">SAMN05421850_104169</name>
</gene>
<dbReference type="EMBL" id="FNEB01000004">
    <property type="protein sequence ID" value="SDI66661.1"/>
    <property type="molecule type" value="Genomic_DNA"/>
</dbReference>
<dbReference type="PANTHER" id="PTHR43861">
    <property type="entry name" value="TRANS-ACONITATE 2-METHYLTRANSFERASE-RELATED"/>
    <property type="match status" value="1"/>
</dbReference>
<dbReference type="InterPro" id="IPR029063">
    <property type="entry name" value="SAM-dependent_MTases_sf"/>
</dbReference>
<keyword evidence="2" id="KW-1185">Reference proteome</keyword>
<organism evidence="1 2">
    <name type="scientific">Lutimaribacter saemankumensis</name>
    <dbReference type="NCBI Taxonomy" id="490829"/>
    <lineage>
        <taxon>Bacteria</taxon>
        <taxon>Pseudomonadati</taxon>
        <taxon>Pseudomonadota</taxon>
        <taxon>Alphaproteobacteria</taxon>
        <taxon>Rhodobacterales</taxon>
        <taxon>Roseobacteraceae</taxon>
        <taxon>Lutimaribacter</taxon>
    </lineage>
</organism>
<dbReference type="PANTHER" id="PTHR43861:SF1">
    <property type="entry name" value="TRANS-ACONITATE 2-METHYLTRANSFERASE"/>
    <property type="match status" value="1"/>
</dbReference>
<dbReference type="Pfam" id="PF13489">
    <property type="entry name" value="Methyltransf_23"/>
    <property type="match status" value="1"/>
</dbReference>